<sequence length="176" mass="18920">MYKKRTIATLLIALFMISTLAVAVSVQGVLAPGMAGGTIEVVSLDLSHLADEELFNAEPETLVLGDIPFDGQHSTVTMEGTLSDLHLSKDDKGAWPDTAYVNIGMRPEADKDRANAGVWFFVAATGAGGSPYELYKAQLEDYTGQCEDPATILMPRGLGDYRYKVTFKPDTGTLIG</sequence>
<comment type="caution">
    <text evidence="1">The sequence shown here is derived from an EMBL/GenBank/DDBJ whole genome shotgun (WGS) entry which is preliminary data.</text>
</comment>
<gene>
    <name evidence="1" type="ORF">S12H4_50647</name>
</gene>
<accession>X1V618</accession>
<feature type="non-terminal residue" evidence="1">
    <location>
        <position position="176"/>
    </location>
</feature>
<protein>
    <submittedName>
        <fullName evidence="1">Uncharacterized protein</fullName>
    </submittedName>
</protein>
<dbReference type="AlphaFoldDB" id="X1V618"/>
<reference evidence="1" key="1">
    <citation type="journal article" date="2014" name="Front. Microbiol.">
        <title>High frequency of phylogenetically diverse reductive dehalogenase-homologous genes in deep subseafloor sedimentary metagenomes.</title>
        <authorList>
            <person name="Kawai M."/>
            <person name="Futagami T."/>
            <person name="Toyoda A."/>
            <person name="Takaki Y."/>
            <person name="Nishi S."/>
            <person name="Hori S."/>
            <person name="Arai W."/>
            <person name="Tsubouchi T."/>
            <person name="Morono Y."/>
            <person name="Uchiyama I."/>
            <person name="Ito T."/>
            <person name="Fujiyama A."/>
            <person name="Inagaki F."/>
            <person name="Takami H."/>
        </authorList>
    </citation>
    <scope>NUCLEOTIDE SEQUENCE</scope>
    <source>
        <strain evidence="1">Expedition CK06-06</strain>
    </source>
</reference>
<evidence type="ECO:0000313" key="1">
    <source>
        <dbReference type="EMBL" id="GAJ07631.1"/>
    </source>
</evidence>
<dbReference type="EMBL" id="BARW01031919">
    <property type="protein sequence ID" value="GAJ07631.1"/>
    <property type="molecule type" value="Genomic_DNA"/>
</dbReference>
<organism evidence="1">
    <name type="scientific">marine sediment metagenome</name>
    <dbReference type="NCBI Taxonomy" id="412755"/>
    <lineage>
        <taxon>unclassified sequences</taxon>
        <taxon>metagenomes</taxon>
        <taxon>ecological metagenomes</taxon>
    </lineage>
</organism>
<proteinExistence type="predicted"/>
<name>X1V618_9ZZZZ</name>